<organism evidence="2 3">
    <name type="scientific">Aestuariispira insulae</name>
    <dbReference type="NCBI Taxonomy" id="1461337"/>
    <lineage>
        <taxon>Bacteria</taxon>
        <taxon>Pseudomonadati</taxon>
        <taxon>Pseudomonadota</taxon>
        <taxon>Alphaproteobacteria</taxon>
        <taxon>Rhodospirillales</taxon>
        <taxon>Kiloniellaceae</taxon>
        <taxon>Aestuariispira</taxon>
    </lineage>
</organism>
<dbReference type="InterPro" id="IPR016181">
    <property type="entry name" value="Acyl_CoA_acyltransferase"/>
</dbReference>
<comment type="caution">
    <text evidence="2">The sequence shown here is derived from an EMBL/GenBank/DDBJ whole genome shotgun (WGS) entry which is preliminary data.</text>
</comment>
<dbReference type="RefSeq" id="WP_115937562.1">
    <property type="nucleotide sequence ID" value="NZ_QRDW01000007.1"/>
</dbReference>
<dbReference type="InterPro" id="IPR051531">
    <property type="entry name" value="N-acetyltransferase"/>
</dbReference>
<evidence type="ECO:0000313" key="2">
    <source>
        <dbReference type="EMBL" id="RED48618.1"/>
    </source>
</evidence>
<keyword evidence="3" id="KW-1185">Reference proteome</keyword>
<dbReference type="Proteomes" id="UP000256845">
    <property type="component" value="Unassembled WGS sequence"/>
</dbReference>
<sequence length="191" mass="21047">MPLILSTDRLVLRPLEMADQDLVTALLTDERVMRYIRPPFTAEEVAGFMKELVKRGAKGAIGVWCVVEKATGERIGNCALMPMPTDQSVPDFSQIKPDRLPDIPVEVGYELLPAAWGRGYATEIAKCLVNCAFQHTELAELVACIDDPNEASRRVLKKAGLTETGPIMAYGAMGPGFRITRAEWEAGRRSK</sequence>
<dbReference type="PANTHER" id="PTHR43792:SF1">
    <property type="entry name" value="N-ACETYLTRANSFERASE DOMAIN-CONTAINING PROTEIN"/>
    <property type="match status" value="1"/>
</dbReference>
<evidence type="ECO:0000313" key="3">
    <source>
        <dbReference type="Proteomes" id="UP000256845"/>
    </source>
</evidence>
<dbReference type="Pfam" id="PF13302">
    <property type="entry name" value="Acetyltransf_3"/>
    <property type="match status" value="1"/>
</dbReference>
<gene>
    <name evidence="2" type="ORF">DFP90_107122</name>
</gene>
<dbReference type="Gene3D" id="3.40.630.30">
    <property type="match status" value="1"/>
</dbReference>
<dbReference type="InterPro" id="IPR000182">
    <property type="entry name" value="GNAT_dom"/>
</dbReference>
<reference evidence="2 3" key="1">
    <citation type="submission" date="2018-07" db="EMBL/GenBank/DDBJ databases">
        <title>Genomic Encyclopedia of Type Strains, Phase III (KMG-III): the genomes of soil and plant-associated and newly described type strains.</title>
        <authorList>
            <person name="Whitman W."/>
        </authorList>
    </citation>
    <scope>NUCLEOTIDE SEQUENCE [LARGE SCALE GENOMIC DNA]</scope>
    <source>
        <strain evidence="2 3">CECT 8488</strain>
    </source>
</reference>
<keyword evidence="2" id="KW-0808">Transferase</keyword>
<dbReference type="GO" id="GO:0016747">
    <property type="term" value="F:acyltransferase activity, transferring groups other than amino-acyl groups"/>
    <property type="evidence" value="ECO:0007669"/>
    <property type="project" value="InterPro"/>
</dbReference>
<protein>
    <submittedName>
        <fullName evidence="2">RimJ/RimL family protein N-acetyltransferase</fullName>
    </submittedName>
</protein>
<dbReference type="EMBL" id="QRDW01000007">
    <property type="protein sequence ID" value="RED48618.1"/>
    <property type="molecule type" value="Genomic_DNA"/>
</dbReference>
<dbReference type="PANTHER" id="PTHR43792">
    <property type="entry name" value="GNAT FAMILY, PUTATIVE (AFU_ORTHOLOGUE AFUA_3G00765)-RELATED-RELATED"/>
    <property type="match status" value="1"/>
</dbReference>
<dbReference type="AlphaFoldDB" id="A0A3D9HGK0"/>
<evidence type="ECO:0000259" key="1">
    <source>
        <dbReference type="PROSITE" id="PS51186"/>
    </source>
</evidence>
<accession>A0A3D9HGK0</accession>
<proteinExistence type="predicted"/>
<dbReference type="SUPFAM" id="SSF55729">
    <property type="entry name" value="Acyl-CoA N-acyltransferases (Nat)"/>
    <property type="match status" value="1"/>
</dbReference>
<feature type="domain" description="N-acetyltransferase" evidence="1">
    <location>
        <begin position="10"/>
        <end position="180"/>
    </location>
</feature>
<dbReference type="OrthoDB" id="6293260at2"/>
<name>A0A3D9HGK0_9PROT</name>
<dbReference type="PROSITE" id="PS51186">
    <property type="entry name" value="GNAT"/>
    <property type="match status" value="1"/>
</dbReference>